<accession>A0A7W3TB93</accession>
<feature type="region of interest" description="Disordered" evidence="1">
    <location>
        <begin position="247"/>
        <end position="272"/>
    </location>
</feature>
<name>A0A7W3TB93_9ACTN</name>
<evidence type="ECO:0000256" key="1">
    <source>
        <dbReference type="SAM" id="MobiDB-lite"/>
    </source>
</evidence>
<reference evidence="3" key="1">
    <citation type="submission" date="2019-10" db="EMBL/GenBank/DDBJ databases">
        <title>Streptomyces sp. nov., a novel actinobacterium isolated from alkaline environment.</title>
        <authorList>
            <person name="Golinska P."/>
        </authorList>
    </citation>
    <scope>NUCLEOTIDE SEQUENCE [LARGE SCALE GENOMIC DNA]</scope>
    <source>
        <strain evidence="3">DSM 42118</strain>
    </source>
</reference>
<feature type="compositionally biased region" description="Acidic residues" evidence="1">
    <location>
        <begin position="251"/>
        <end position="260"/>
    </location>
</feature>
<dbReference type="Proteomes" id="UP000538929">
    <property type="component" value="Unassembled WGS sequence"/>
</dbReference>
<evidence type="ECO:0000313" key="3">
    <source>
        <dbReference type="Proteomes" id="UP000538929"/>
    </source>
</evidence>
<proteinExistence type="predicted"/>
<dbReference type="AlphaFoldDB" id="A0A7W3TB93"/>
<evidence type="ECO:0000313" key="2">
    <source>
        <dbReference type="EMBL" id="MBB0243696.1"/>
    </source>
</evidence>
<protein>
    <submittedName>
        <fullName evidence="2">Uncharacterized protein</fullName>
    </submittedName>
</protein>
<dbReference type="EMBL" id="VKHT01000109">
    <property type="protein sequence ID" value="MBB0243696.1"/>
    <property type="molecule type" value="Genomic_DNA"/>
</dbReference>
<comment type="caution">
    <text evidence="2">The sequence shown here is derived from an EMBL/GenBank/DDBJ whole genome shotgun (WGS) entry which is preliminary data.</text>
</comment>
<feature type="compositionally biased region" description="Basic and acidic residues" evidence="1">
    <location>
        <begin position="262"/>
        <end position="272"/>
    </location>
</feature>
<gene>
    <name evidence="2" type="ORF">FNQ90_06115</name>
</gene>
<keyword evidence="3" id="KW-1185">Reference proteome</keyword>
<sequence>MPPVRLPREAELAAAALAAPLLSRAIHLARELPVGGGAGNAPGSATAAEGVALEPGLDPTEQDLARAVELLGLADDPDGAAMAAEAWAFAIEAGLVEVIGEERAPRAVPAAALAGFGADSPAEVLERWYGTVEVVLAELASAFVLEDALIEQEGETPHLAGVEEDNGFLEAALASLYLMTVSAPAGVSDAMVPLPVVAAGLLMPDDRTAPDLETMEQVSVVMARLDSQFAVLAPTGVIEYEGMDPTLLTGEDNDDGDFGDGADPHPDAEEERRYGRVRLTPLGLYAMRRRLSEAGMDAPVLGEAAEAGASRLLTVLAAYPEDAARVEAEGWLARREPEKAARELLAAARGSDAAAPGRRLECQSVLSLVGSEATPALHEVLDDPELGGLARVWLTEHGIEGVPAPSEEMVFWLTVDTLAARVGAVPPGGVPGTADEEELRELVDGLVGHHSDFFDRVWRVDHPATGDVLDAMSRLHPDRRIAKQARRAAFRARSRG</sequence>
<organism evidence="2 3">
    <name type="scientific">Streptomyces alkaliphilus</name>
    <dbReference type="NCBI Taxonomy" id="1472722"/>
    <lineage>
        <taxon>Bacteria</taxon>
        <taxon>Bacillati</taxon>
        <taxon>Actinomycetota</taxon>
        <taxon>Actinomycetes</taxon>
        <taxon>Kitasatosporales</taxon>
        <taxon>Streptomycetaceae</taxon>
        <taxon>Streptomyces</taxon>
    </lineage>
</organism>